<organism evidence="3 4">
    <name type="scientific">Pontixanthobacter rizhaonensis</name>
    <dbReference type="NCBI Taxonomy" id="2730337"/>
    <lineage>
        <taxon>Bacteria</taxon>
        <taxon>Pseudomonadati</taxon>
        <taxon>Pseudomonadota</taxon>
        <taxon>Alphaproteobacteria</taxon>
        <taxon>Sphingomonadales</taxon>
        <taxon>Erythrobacteraceae</taxon>
        <taxon>Pontixanthobacter</taxon>
    </lineage>
</organism>
<reference evidence="3 4" key="1">
    <citation type="submission" date="2020-04" db="EMBL/GenBank/DDBJ databases">
        <authorList>
            <person name="Liu A."/>
        </authorList>
    </citation>
    <scope>NUCLEOTIDE SEQUENCE [LARGE SCALE GENOMIC DNA]</scope>
    <source>
        <strain evidence="3 4">RZ02</strain>
    </source>
</reference>
<dbReference type="InterPro" id="IPR013783">
    <property type="entry name" value="Ig-like_fold"/>
</dbReference>
<gene>
    <name evidence="3" type="ORF">HKD42_11285</name>
</gene>
<dbReference type="AlphaFoldDB" id="A0A848QT63"/>
<feature type="domain" description="Pili assembly chaperone N-terminal" evidence="2">
    <location>
        <begin position="39"/>
        <end position="153"/>
    </location>
</feature>
<feature type="signal peptide" evidence="1">
    <location>
        <begin position="1"/>
        <end position="22"/>
    </location>
</feature>
<evidence type="ECO:0000313" key="4">
    <source>
        <dbReference type="Proteomes" id="UP000561181"/>
    </source>
</evidence>
<dbReference type="EMBL" id="JABCRE010000003">
    <property type="protein sequence ID" value="NMW32646.1"/>
    <property type="molecule type" value="Genomic_DNA"/>
</dbReference>
<evidence type="ECO:0000313" key="3">
    <source>
        <dbReference type="EMBL" id="NMW32646.1"/>
    </source>
</evidence>
<dbReference type="SUPFAM" id="SSF49354">
    <property type="entry name" value="PapD-like"/>
    <property type="match status" value="1"/>
</dbReference>
<feature type="chain" id="PRO_5032499688" evidence="1">
    <location>
        <begin position="23"/>
        <end position="246"/>
    </location>
</feature>
<dbReference type="InterPro" id="IPR050643">
    <property type="entry name" value="Periplasmic_pilus_chap"/>
</dbReference>
<comment type="caution">
    <text evidence="3">The sequence shown here is derived from an EMBL/GenBank/DDBJ whole genome shotgun (WGS) entry which is preliminary data.</text>
</comment>
<dbReference type="Gene3D" id="2.60.40.10">
    <property type="entry name" value="Immunoglobulins"/>
    <property type="match status" value="1"/>
</dbReference>
<keyword evidence="1" id="KW-0732">Signal</keyword>
<dbReference type="InterPro" id="IPR008962">
    <property type="entry name" value="PapD-like_sf"/>
</dbReference>
<evidence type="ECO:0000256" key="1">
    <source>
        <dbReference type="SAM" id="SignalP"/>
    </source>
</evidence>
<dbReference type="PANTHER" id="PTHR30251">
    <property type="entry name" value="PILUS ASSEMBLY CHAPERONE"/>
    <property type="match status" value="1"/>
</dbReference>
<sequence>MKLHQIALLPAFVLLSSGVAQAQDNQSAATSVDDRRANVSLAPLRIEMDGEQRAETLRVLNPSSRAIGVQVRAFGWKQEAGEDVYFPSNAVMVSPSIITIDPGATQIFRVVRRDQPAEGERRFRVAIDQLPDPELMRSGEAQARIRFTIPMFLDRASATPVNMAWSIGPEGLRATNSGQQTARMVNLSLTKANGEPLGVDTSGLYYVHGGSEKVWEFPGACSAGPITITASIDDEEVNAQAINTCG</sequence>
<dbReference type="GO" id="GO:0071555">
    <property type="term" value="P:cell wall organization"/>
    <property type="evidence" value="ECO:0007669"/>
    <property type="project" value="InterPro"/>
</dbReference>
<keyword evidence="4" id="KW-1185">Reference proteome</keyword>
<dbReference type="InterPro" id="IPR016147">
    <property type="entry name" value="Pili_assmbl_chaperone_N"/>
</dbReference>
<protein>
    <submittedName>
        <fullName evidence="3">Molecular chaperone</fullName>
    </submittedName>
</protein>
<name>A0A848QT63_9SPHN</name>
<dbReference type="PANTHER" id="PTHR30251:SF4">
    <property type="entry name" value="SLR1668 PROTEIN"/>
    <property type="match status" value="1"/>
</dbReference>
<dbReference type="Proteomes" id="UP000561181">
    <property type="component" value="Unassembled WGS sequence"/>
</dbReference>
<proteinExistence type="predicted"/>
<accession>A0A848QT63</accession>
<evidence type="ECO:0000259" key="2">
    <source>
        <dbReference type="Pfam" id="PF00345"/>
    </source>
</evidence>
<dbReference type="GO" id="GO:0030288">
    <property type="term" value="C:outer membrane-bounded periplasmic space"/>
    <property type="evidence" value="ECO:0007669"/>
    <property type="project" value="InterPro"/>
</dbReference>
<dbReference type="Pfam" id="PF00345">
    <property type="entry name" value="PapD_N"/>
    <property type="match status" value="1"/>
</dbReference>